<keyword evidence="4" id="KW-1185">Reference proteome</keyword>
<dbReference type="CDD" id="cd00761">
    <property type="entry name" value="Glyco_tranf_GTA_type"/>
    <property type="match status" value="1"/>
</dbReference>
<evidence type="ECO:0000256" key="1">
    <source>
        <dbReference type="SAM" id="Phobius"/>
    </source>
</evidence>
<keyword evidence="1" id="KW-1133">Transmembrane helix</keyword>
<dbReference type="EMBL" id="BMQL01000046">
    <property type="protein sequence ID" value="GGR29242.1"/>
    <property type="molecule type" value="Genomic_DNA"/>
</dbReference>
<keyword evidence="3" id="KW-0808">Transferase</keyword>
<comment type="caution">
    <text evidence="3">The sequence shown here is derived from an EMBL/GenBank/DDBJ whole genome shotgun (WGS) entry which is preliminary data.</text>
</comment>
<dbReference type="InterPro" id="IPR050834">
    <property type="entry name" value="Glycosyltransf_2"/>
</dbReference>
<feature type="transmembrane region" description="Helical" evidence="1">
    <location>
        <begin position="241"/>
        <end position="261"/>
    </location>
</feature>
<dbReference type="InterPro" id="IPR001173">
    <property type="entry name" value="Glyco_trans_2-like"/>
</dbReference>
<organism evidence="3 4">
    <name type="scientific">Deinococcus ruber</name>
    <dbReference type="NCBI Taxonomy" id="1848197"/>
    <lineage>
        <taxon>Bacteria</taxon>
        <taxon>Thermotogati</taxon>
        <taxon>Deinococcota</taxon>
        <taxon>Deinococci</taxon>
        <taxon>Deinococcales</taxon>
        <taxon>Deinococcaceae</taxon>
        <taxon>Deinococcus</taxon>
    </lineage>
</organism>
<reference evidence="3" key="1">
    <citation type="journal article" date="2014" name="Int. J. Syst. Evol. Microbiol.">
        <title>Complete genome sequence of Corynebacterium casei LMG S-19264T (=DSM 44701T), isolated from a smear-ripened cheese.</title>
        <authorList>
            <consortium name="US DOE Joint Genome Institute (JGI-PGF)"/>
            <person name="Walter F."/>
            <person name="Albersmeier A."/>
            <person name="Kalinowski J."/>
            <person name="Ruckert C."/>
        </authorList>
    </citation>
    <scope>NUCLEOTIDE SEQUENCE</scope>
    <source>
        <strain evidence="3">JCM 31311</strain>
    </source>
</reference>
<dbReference type="Pfam" id="PF00535">
    <property type="entry name" value="Glycos_transf_2"/>
    <property type="match status" value="1"/>
</dbReference>
<accession>A0A918FC05</accession>
<feature type="domain" description="Glycosyltransferase 2-like" evidence="2">
    <location>
        <begin position="6"/>
        <end position="133"/>
    </location>
</feature>
<keyword evidence="1" id="KW-0812">Transmembrane</keyword>
<evidence type="ECO:0000313" key="4">
    <source>
        <dbReference type="Proteomes" id="UP000603865"/>
    </source>
</evidence>
<protein>
    <submittedName>
        <fullName evidence="3">Glycosyl transferase family A</fullName>
    </submittedName>
</protein>
<sequence length="295" mass="33534">MNNMFICICTYKRPEALQRLLASLRNITLINQKNIGILIVDNDPDGSSKNIVEKIDSVIYFIETERGISSARNRCISEAKKLSAEWIIFLDDDEIATETWLESLLYTQLEFNARIVCGPVITNLPSHLSIYRSFMTRSRHANGTKIYYFGAGNLLVNMGVFEEVGGFSLDYSFSGGEDTHFSARCQKMGIDAIWSDNAIIYEPIDLKRANDDWIIKRALNSSIIIGRVEKELFKHKVMRRFIIGSVLIILGILMFPVEVIANRLHMHKTQLTLRKQRNSGLGMVLGTLGIKKAFY</sequence>
<dbReference type="InterPro" id="IPR029044">
    <property type="entry name" value="Nucleotide-diphossugar_trans"/>
</dbReference>
<evidence type="ECO:0000259" key="2">
    <source>
        <dbReference type="Pfam" id="PF00535"/>
    </source>
</evidence>
<gene>
    <name evidence="3" type="primary">exoM</name>
    <name evidence="3" type="ORF">GCM10008957_45300</name>
</gene>
<reference evidence="3" key="2">
    <citation type="submission" date="2020-09" db="EMBL/GenBank/DDBJ databases">
        <authorList>
            <person name="Sun Q."/>
            <person name="Ohkuma M."/>
        </authorList>
    </citation>
    <scope>NUCLEOTIDE SEQUENCE</scope>
    <source>
        <strain evidence="3">JCM 31311</strain>
    </source>
</reference>
<name>A0A918FC05_9DEIO</name>
<dbReference type="RefSeq" id="WP_189092793.1">
    <property type="nucleotide sequence ID" value="NZ_BMQL01000046.1"/>
</dbReference>
<keyword evidence="1" id="KW-0472">Membrane</keyword>
<evidence type="ECO:0000313" key="3">
    <source>
        <dbReference type="EMBL" id="GGR29242.1"/>
    </source>
</evidence>
<dbReference type="Gene3D" id="3.90.550.10">
    <property type="entry name" value="Spore Coat Polysaccharide Biosynthesis Protein SpsA, Chain A"/>
    <property type="match status" value="1"/>
</dbReference>
<proteinExistence type="predicted"/>
<dbReference type="AlphaFoldDB" id="A0A918FC05"/>
<dbReference type="PANTHER" id="PTHR43685:SF2">
    <property type="entry name" value="GLYCOSYLTRANSFERASE 2-LIKE DOMAIN-CONTAINING PROTEIN"/>
    <property type="match status" value="1"/>
</dbReference>
<dbReference type="Proteomes" id="UP000603865">
    <property type="component" value="Unassembled WGS sequence"/>
</dbReference>
<dbReference type="GO" id="GO:0016740">
    <property type="term" value="F:transferase activity"/>
    <property type="evidence" value="ECO:0007669"/>
    <property type="project" value="UniProtKB-KW"/>
</dbReference>
<dbReference type="PANTHER" id="PTHR43685">
    <property type="entry name" value="GLYCOSYLTRANSFERASE"/>
    <property type="match status" value="1"/>
</dbReference>
<dbReference type="SUPFAM" id="SSF53448">
    <property type="entry name" value="Nucleotide-diphospho-sugar transferases"/>
    <property type="match status" value="1"/>
</dbReference>